<evidence type="ECO:0000256" key="1">
    <source>
        <dbReference type="SAM" id="Phobius"/>
    </source>
</evidence>
<comment type="caution">
    <text evidence="3">The sequence shown here is derived from an EMBL/GenBank/DDBJ whole genome shotgun (WGS) entry which is preliminary data.</text>
</comment>
<proteinExistence type="predicted"/>
<dbReference type="OrthoDB" id="6658731at2"/>
<feature type="transmembrane region" description="Helical" evidence="1">
    <location>
        <begin position="9"/>
        <end position="28"/>
    </location>
</feature>
<reference evidence="3 4" key="1">
    <citation type="submission" date="2018-07" db="EMBL/GenBank/DDBJ databases">
        <title>Bacillus sp. YLB-04 draft genome sequence.</title>
        <authorList>
            <person name="Yu L."/>
            <person name="Tang X."/>
        </authorList>
    </citation>
    <scope>NUCLEOTIDE SEQUENCE [LARGE SCALE GENOMIC DNA]</scope>
    <source>
        <strain evidence="3 4">YLB-04</strain>
    </source>
</reference>
<dbReference type="EMBL" id="QNQT01000007">
    <property type="protein sequence ID" value="RDU36077.1"/>
    <property type="molecule type" value="Genomic_DNA"/>
</dbReference>
<dbReference type="GO" id="GO:0030153">
    <property type="term" value="P:bacteriocin immunity"/>
    <property type="evidence" value="ECO:0007669"/>
    <property type="project" value="InterPro"/>
</dbReference>
<dbReference type="Proteomes" id="UP000257144">
    <property type="component" value="Unassembled WGS sequence"/>
</dbReference>
<sequence>MYFPSKKDVWVTLIIWLSILVCFLPLFSKANGAPTITVPIAGFLLWLWFSTGYTVEGGMLIVRSGPFKRKIPIKEIEKVKQSNSLLASYALSIRRLELRFSKYGLVYVSPKDEEGFIKSLKEVNPSIRINEN</sequence>
<keyword evidence="1" id="KW-0472">Membrane</keyword>
<keyword evidence="1" id="KW-1133">Transmembrane helix</keyword>
<organism evidence="3 4">
    <name type="scientific">Neobacillus piezotolerans</name>
    <dbReference type="NCBI Taxonomy" id="2259171"/>
    <lineage>
        <taxon>Bacteria</taxon>
        <taxon>Bacillati</taxon>
        <taxon>Bacillota</taxon>
        <taxon>Bacilli</taxon>
        <taxon>Bacillales</taxon>
        <taxon>Bacillaceae</taxon>
        <taxon>Neobacillus</taxon>
    </lineage>
</organism>
<keyword evidence="1" id="KW-0812">Transmembrane</keyword>
<evidence type="ECO:0000313" key="3">
    <source>
        <dbReference type="EMBL" id="RDU36077.1"/>
    </source>
</evidence>
<name>A0A3D8GP25_9BACI</name>
<protein>
    <recommendedName>
        <fullName evidence="2">Uncharacterized protein YyaB-like PH domain-containing protein</fullName>
    </recommendedName>
</protein>
<evidence type="ECO:0000313" key="4">
    <source>
        <dbReference type="Proteomes" id="UP000257144"/>
    </source>
</evidence>
<evidence type="ECO:0000259" key="2">
    <source>
        <dbReference type="Pfam" id="PF06713"/>
    </source>
</evidence>
<gene>
    <name evidence="3" type="ORF">DRW41_15955</name>
</gene>
<accession>A0A3D8GP25</accession>
<dbReference type="AlphaFoldDB" id="A0A3D8GP25"/>
<keyword evidence="4" id="KW-1185">Reference proteome</keyword>
<feature type="transmembrane region" description="Helical" evidence="1">
    <location>
        <begin position="40"/>
        <end position="62"/>
    </location>
</feature>
<feature type="domain" description="Uncharacterized protein YyaB-like PH" evidence="2">
    <location>
        <begin position="51"/>
        <end position="124"/>
    </location>
</feature>
<dbReference type="InterPro" id="IPR009589">
    <property type="entry name" value="PH_YyaB-like"/>
</dbReference>
<dbReference type="RefSeq" id="WP_115453005.1">
    <property type="nucleotide sequence ID" value="NZ_QNQT01000007.1"/>
</dbReference>
<dbReference type="Pfam" id="PF06713">
    <property type="entry name" value="bPH_4"/>
    <property type="match status" value="1"/>
</dbReference>